<protein>
    <submittedName>
        <fullName evidence="3">EamA-like transporter family protein</fullName>
    </submittedName>
</protein>
<feature type="transmembrane region" description="Helical" evidence="1">
    <location>
        <begin position="229"/>
        <end position="250"/>
    </location>
</feature>
<dbReference type="Pfam" id="PF00892">
    <property type="entry name" value="EamA"/>
    <property type="match status" value="2"/>
</dbReference>
<dbReference type="GO" id="GO:0016020">
    <property type="term" value="C:membrane"/>
    <property type="evidence" value="ECO:0007669"/>
    <property type="project" value="InterPro"/>
</dbReference>
<proteinExistence type="predicted"/>
<dbReference type="AlphaFoldDB" id="A0A366HV55"/>
<name>A0A366HV55_9BACT</name>
<feature type="transmembrane region" description="Helical" evidence="1">
    <location>
        <begin position="62"/>
        <end position="82"/>
    </location>
</feature>
<keyword evidence="1" id="KW-1133">Transmembrane helix</keyword>
<dbReference type="RefSeq" id="WP_170156799.1">
    <property type="nucleotide sequence ID" value="NZ_QNRR01000001.1"/>
</dbReference>
<feature type="transmembrane region" description="Helical" evidence="1">
    <location>
        <begin position="189"/>
        <end position="209"/>
    </location>
</feature>
<feature type="transmembrane region" description="Helical" evidence="1">
    <location>
        <begin position="31"/>
        <end position="50"/>
    </location>
</feature>
<organism evidence="3 4">
    <name type="scientific">Roseimicrobium gellanilyticum</name>
    <dbReference type="NCBI Taxonomy" id="748857"/>
    <lineage>
        <taxon>Bacteria</taxon>
        <taxon>Pseudomonadati</taxon>
        <taxon>Verrucomicrobiota</taxon>
        <taxon>Verrucomicrobiia</taxon>
        <taxon>Verrucomicrobiales</taxon>
        <taxon>Verrucomicrobiaceae</taxon>
        <taxon>Roseimicrobium</taxon>
    </lineage>
</organism>
<dbReference type="PANTHER" id="PTHR22911">
    <property type="entry name" value="ACYL-MALONYL CONDENSING ENZYME-RELATED"/>
    <property type="match status" value="1"/>
</dbReference>
<feature type="transmembrane region" description="Helical" evidence="1">
    <location>
        <begin position="257"/>
        <end position="277"/>
    </location>
</feature>
<accession>A0A366HV55</accession>
<dbReference type="SUPFAM" id="SSF103481">
    <property type="entry name" value="Multidrug resistance efflux transporter EmrE"/>
    <property type="match status" value="2"/>
</dbReference>
<reference evidence="3 4" key="1">
    <citation type="submission" date="2018-06" db="EMBL/GenBank/DDBJ databases">
        <title>Genomic Encyclopedia of Type Strains, Phase IV (KMG-IV): sequencing the most valuable type-strain genomes for metagenomic binning, comparative biology and taxonomic classification.</title>
        <authorList>
            <person name="Goeker M."/>
        </authorList>
    </citation>
    <scope>NUCLEOTIDE SEQUENCE [LARGE SCALE GENOMIC DNA]</scope>
    <source>
        <strain evidence="3 4">DSM 25532</strain>
    </source>
</reference>
<evidence type="ECO:0000256" key="1">
    <source>
        <dbReference type="SAM" id="Phobius"/>
    </source>
</evidence>
<dbReference type="InterPro" id="IPR037185">
    <property type="entry name" value="EmrE-like"/>
</dbReference>
<evidence type="ECO:0000259" key="2">
    <source>
        <dbReference type="Pfam" id="PF00892"/>
    </source>
</evidence>
<feature type="transmembrane region" description="Helical" evidence="1">
    <location>
        <begin position="121"/>
        <end position="142"/>
    </location>
</feature>
<keyword evidence="1" id="KW-0472">Membrane</keyword>
<feature type="transmembrane region" description="Helical" evidence="1">
    <location>
        <begin position="148"/>
        <end position="168"/>
    </location>
</feature>
<dbReference type="InterPro" id="IPR000620">
    <property type="entry name" value="EamA_dom"/>
</dbReference>
<feature type="domain" description="EamA" evidence="2">
    <location>
        <begin position="150"/>
        <end position="301"/>
    </location>
</feature>
<feature type="domain" description="EamA" evidence="2">
    <location>
        <begin position="2"/>
        <end position="131"/>
    </location>
</feature>
<keyword evidence="1" id="KW-0812">Transmembrane</keyword>
<dbReference type="Proteomes" id="UP000253426">
    <property type="component" value="Unassembled WGS sequence"/>
</dbReference>
<evidence type="ECO:0000313" key="3">
    <source>
        <dbReference type="EMBL" id="RBP47740.1"/>
    </source>
</evidence>
<sequence length="306" mass="31999">MLASILTAFFYAASGICGRRSAVAFGSLRGNSLRLGLAILILAVVTRGAAGLEWSSESTRRLLWSGAVGFGLGDVALFLAYTRLGARLTLLLNLCSAPVFGALGDWLLLGVGVSGPQVLSTAMILAGVSFAVGSHGGAGGIFLPKPKLFTGVIFALLAGLGQGGGASLSRFAHAAMRVEEHMVPPVQQALVRMLPGLLFTLVLWGAAVSYRSIRRVSVETPMGSYPRRWWWLLGAAMFGPVLGVSCFQWALIQAPALVVLSITATTPILIMPLSAIIDHDRAGKLAILGSFVGVAGVILMVWVTGR</sequence>
<comment type="caution">
    <text evidence="3">The sequence shown here is derived from an EMBL/GenBank/DDBJ whole genome shotgun (WGS) entry which is preliminary data.</text>
</comment>
<feature type="transmembrane region" description="Helical" evidence="1">
    <location>
        <begin position="283"/>
        <end position="303"/>
    </location>
</feature>
<gene>
    <name evidence="3" type="ORF">DES53_101539</name>
</gene>
<feature type="transmembrane region" description="Helical" evidence="1">
    <location>
        <begin position="88"/>
        <end position="109"/>
    </location>
</feature>
<keyword evidence="4" id="KW-1185">Reference proteome</keyword>
<dbReference type="EMBL" id="QNRR01000001">
    <property type="protein sequence ID" value="RBP47740.1"/>
    <property type="molecule type" value="Genomic_DNA"/>
</dbReference>
<evidence type="ECO:0000313" key="4">
    <source>
        <dbReference type="Proteomes" id="UP000253426"/>
    </source>
</evidence>